<dbReference type="AlphaFoldDB" id="A0A023B555"/>
<name>A0A023B555_GRENI</name>
<dbReference type="EMBL" id="AFNH02000715">
    <property type="protein sequence ID" value="EZG58141.1"/>
    <property type="molecule type" value="Genomic_DNA"/>
</dbReference>
<organism evidence="1 2">
    <name type="scientific">Gregarina niphandrodes</name>
    <name type="common">Septate eugregarine</name>
    <dbReference type="NCBI Taxonomy" id="110365"/>
    <lineage>
        <taxon>Eukaryota</taxon>
        <taxon>Sar</taxon>
        <taxon>Alveolata</taxon>
        <taxon>Apicomplexa</taxon>
        <taxon>Conoidasida</taxon>
        <taxon>Gregarinasina</taxon>
        <taxon>Eugregarinorida</taxon>
        <taxon>Gregarinidae</taxon>
        <taxon>Gregarina</taxon>
    </lineage>
</organism>
<dbReference type="Proteomes" id="UP000019763">
    <property type="component" value="Unassembled WGS sequence"/>
</dbReference>
<evidence type="ECO:0000313" key="1">
    <source>
        <dbReference type="EMBL" id="EZG58141.1"/>
    </source>
</evidence>
<dbReference type="RefSeq" id="XP_011130984.1">
    <property type="nucleotide sequence ID" value="XM_011132682.1"/>
</dbReference>
<keyword evidence="2" id="KW-1185">Reference proteome</keyword>
<reference evidence="1" key="1">
    <citation type="submission" date="2013-12" db="EMBL/GenBank/DDBJ databases">
        <authorList>
            <person name="Omoto C.K."/>
            <person name="Sibley D."/>
            <person name="Venepally P."/>
            <person name="Hadjithomas M."/>
            <person name="Karamycheva S."/>
            <person name="Brunk B."/>
            <person name="Roos D."/>
            <person name="Caler E."/>
            <person name="Lorenzi H."/>
        </authorList>
    </citation>
    <scope>NUCLEOTIDE SEQUENCE</scope>
</reference>
<evidence type="ECO:0000313" key="2">
    <source>
        <dbReference type="Proteomes" id="UP000019763"/>
    </source>
</evidence>
<protein>
    <submittedName>
        <fullName evidence="1">Uncharacterized protein</fullName>
    </submittedName>
</protein>
<comment type="caution">
    <text evidence="1">The sequence shown here is derived from an EMBL/GenBank/DDBJ whole genome shotgun (WGS) entry which is preliminary data.</text>
</comment>
<sequence length="849" mass="96673">MLTLGCRSSKATVQFLVAAPKEAMKSLIDAGKDSTASCDEEAPLNEELDWLDACSRIFLYRSGETNGVGEDLAMRELKKYLQRVDPDDAFSEVSDLICFDSVGLTLSEIREVQGNSRYAEFLQVTSCNDLTPTEMENVRRKLPEEWMTLLHKPSLVNPRCLAVSMAAALASGLALYFGYQWFVSESRAPCIAEHWMDEELTMNTTVAHNTTDTTIENTAAINSIPTDSRFLYFVSKVAENTTKRIFGTTPQYEPNTTAHYGTTSHIPNTDDSTLVDLATTVAVNVAREALQKNIVNDVGTMKDVAKNTNDVAKNTNDVAKNTNDVAKNTTSSVSGNTTKPSLVRKKRGLNLKLHMSERELAWLRTNCPGESYKVLEDHKEPVPLWMRMEEEGQYPCGGLSGQLRCQTATNKTPNVCYAFGGPWTFDAFAVRDAIRRSQQRVGDCFVRCDERDKEMEHVWTETGRHLPWIASYPEVGFIDYTFHPAKADIHDFNAMIETRYPLVEKCSGICSNCLNDPRIRRCTCDFARTMCWGVESIGYNTEMERQIKLVTLFNGNSEKENKRVKCRLECRKVRPDIPATFGTKAEVKLVETGEPPRRGDNSLDWMMSRRELSLLQRPVEECGGERLWDNRRYWIKLDKIGPHPCRGRSGLIKCERMAASSGRFSLNPEEWFPYKNTCHRFGPQHMGVYAVQDAARQYFRKVRNCFVTCDTTEQVYHTLWQMADDNLGHLPGYQSYHLPKPDSVLNHLEEDLREHHPTEKRQVSFCNRHCIIADDRVCRLAHVECVSEYKNQLPETLHSFGFTTSVRDAYKMLGIPVVDKRQDLVMRKCITECYGELWPVPDQWPLGKK</sequence>
<proteinExistence type="predicted"/>
<gene>
    <name evidence="1" type="ORF">GNI_095500</name>
</gene>
<accession>A0A023B555</accession>
<dbReference type="VEuPathDB" id="CryptoDB:GNI_095500"/>
<dbReference type="GeneID" id="22913400"/>